<evidence type="ECO:0000256" key="1">
    <source>
        <dbReference type="ARBA" id="ARBA00004141"/>
    </source>
</evidence>
<evidence type="ECO:0000256" key="4">
    <source>
        <dbReference type="ARBA" id="ARBA00022989"/>
    </source>
</evidence>
<feature type="chain" id="PRO_5009200396" description="Solute-binding protein family 3/N-terminal domain-containing protein" evidence="11">
    <location>
        <begin position="28"/>
        <end position="368"/>
    </location>
</feature>
<evidence type="ECO:0000313" key="14">
    <source>
        <dbReference type="Proteomes" id="UP000242258"/>
    </source>
</evidence>
<keyword evidence="3 10" id="KW-0812">Transmembrane</keyword>
<proteinExistence type="predicted"/>
<dbReference type="Proteomes" id="UP000242258">
    <property type="component" value="Unassembled WGS sequence"/>
</dbReference>
<evidence type="ECO:0000256" key="5">
    <source>
        <dbReference type="ARBA" id="ARBA00023065"/>
    </source>
</evidence>
<evidence type="ECO:0000256" key="7">
    <source>
        <dbReference type="ARBA" id="ARBA00023170"/>
    </source>
</evidence>
<gene>
    <name evidence="13" type="ORF">BI198_03085</name>
</gene>
<evidence type="ECO:0000256" key="10">
    <source>
        <dbReference type="SAM" id="Phobius"/>
    </source>
</evidence>
<dbReference type="SUPFAM" id="SSF81324">
    <property type="entry name" value="Voltage-gated potassium channels"/>
    <property type="match status" value="1"/>
</dbReference>
<dbReference type="PANTHER" id="PTHR18966">
    <property type="entry name" value="IONOTROPIC GLUTAMATE RECEPTOR"/>
    <property type="match status" value="1"/>
</dbReference>
<evidence type="ECO:0000259" key="12">
    <source>
        <dbReference type="SMART" id="SM00062"/>
    </source>
</evidence>
<keyword evidence="4 10" id="KW-1133">Transmembrane helix</keyword>
<sequence length="368" mass="40456">MKTFSRAFLFLCLIALLTITNTSESQAQETAEAKTAATVLRIGVKDAPPFVMYDGTRYTGLSIDLWHEIADEHGWQFEYHPYDLTELLDAASNAEIDVGIGAITATAQRAIKMDFTHIILSSGLSVAVRSEWASGWMAVLSALASAAFLKIITLLVLVLLAVGFLVWLLERKKNQEQFGGSTAQGLFSGFWWAMVTMTTVGYGDVAPRTVGGRLLGLVWMLTALLIVSFFTASITSALTVGQLSNKLSSADDLRGMNIASLGGSTSALWLESRKLNYDQATDLSQALQQLKDGKVDAVIYDEPLLRWTINQQFAGKLQVLPITLARQDYVFILPDNSALREKINTSLLNKINSPDWPRRVTSYFDGNQ</sequence>
<reference evidence="14" key="1">
    <citation type="submission" date="2016-09" db="EMBL/GenBank/DDBJ databases">
        <authorList>
            <person name="Wan X."/>
            <person name="Hou S."/>
        </authorList>
    </citation>
    <scope>NUCLEOTIDE SEQUENCE [LARGE SCALE GENOMIC DNA]</scope>
    <source>
        <strain evidence="14">KH87</strain>
    </source>
</reference>
<dbReference type="GO" id="GO:0016020">
    <property type="term" value="C:membrane"/>
    <property type="evidence" value="ECO:0007669"/>
    <property type="project" value="UniProtKB-SubCell"/>
</dbReference>
<evidence type="ECO:0000256" key="6">
    <source>
        <dbReference type="ARBA" id="ARBA00023136"/>
    </source>
</evidence>
<dbReference type="OrthoDB" id="9813518at2"/>
<feature type="domain" description="Solute-binding protein family 3/N-terminal" evidence="12">
    <location>
        <begin position="39"/>
        <end position="367"/>
    </location>
</feature>
<dbReference type="Pfam" id="PF00060">
    <property type="entry name" value="Lig_chan"/>
    <property type="match status" value="1"/>
</dbReference>
<name>A0A1E7Q3G8_9GAMM</name>
<protein>
    <recommendedName>
        <fullName evidence="12">Solute-binding protein family 3/N-terminal domain-containing protein</fullName>
    </recommendedName>
</protein>
<dbReference type="InterPro" id="IPR001638">
    <property type="entry name" value="Solute-binding_3/MltF_N"/>
</dbReference>
<keyword evidence="7" id="KW-0675">Receptor</keyword>
<keyword evidence="6 10" id="KW-0472">Membrane</keyword>
<evidence type="ECO:0000256" key="11">
    <source>
        <dbReference type="SAM" id="SignalP"/>
    </source>
</evidence>
<dbReference type="Pfam" id="PF00497">
    <property type="entry name" value="SBP_bac_3"/>
    <property type="match status" value="1"/>
</dbReference>
<feature type="signal peptide" evidence="11">
    <location>
        <begin position="1"/>
        <end position="27"/>
    </location>
</feature>
<evidence type="ECO:0000256" key="8">
    <source>
        <dbReference type="ARBA" id="ARBA00023180"/>
    </source>
</evidence>
<keyword evidence="9" id="KW-0407">Ion channel</keyword>
<organism evidence="13 14">
    <name type="scientific">Rheinheimera salexigens</name>
    <dbReference type="NCBI Taxonomy" id="1628148"/>
    <lineage>
        <taxon>Bacteria</taxon>
        <taxon>Pseudomonadati</taxon>
        <taxon>Pseudomonadota</taxon>
        <taxon>Gammaproteobacteria</taxon>
        <taxon>Chromatiales</taxon>
        <taxon>Chromatiaceae</taxon>
        <taxon>Rheinheimera</taxon>
    </lineage>
</organism>
<keyword evidence="2" id="KW-0813">Transport</keyword>
<evidence type="ECO:0000313" key="13">
    <source>
        <dbReference type="EMBL" id="OEY68666.1"/>
    </source>
</evidence>
<feature type="transmembrane region" description="Helical" evidence="10">
    <location>
        <begin position="181"/>
        <end position="202"/>
    </location>
</feature>
<keyword evidence="11" id="KW-0732">Signal</keyword>
<feature type="transmembrane region" description="Helical" evidence="10">
    <location>
        <begin position="147"/>
        <end position="169"/>
    </location>
</feature>
<dbReference type="SUPFAM" id="SSF53850">
    <property type="entry name" value="Periplasmic binding protein-like II"/>
    <property type="match status" value="1"/>
</dbReference>
<evidence type="ECO:0000256" key="3">
    <source>
        <dbReference type="ARBA" id="ARBA00022692"/>
    </source>
</evidence>
<keyword evidence="5" id="KW-0406">Ion transport</keyword>
<dbReference type="AlphaFoldDB" id="A0A1E7Q3G8"/>
<comment type="caution">
    <text evidence="13">The sequence shown here is derived from an EMBL/GenBank/DDBJ whole genome shotgun (WGS) entry which is preliminary data.</text>
</comment>
<dbReference type="InterPro" id="IPR001320">
    <property type="entry name" value="Iontro_rcpt_C"/>
</dbReference>
<dbReference type="InterPro" id="IPR015683">
    <property type="entry name" value="Ionotropic_Glu_rcpt"/>
</dbReference>
<dbReference type="GO" id="GO:0015276">
    <property type="term" value="F:ligand-gated monoatomic ion channel activity"/>
    <property type="evidence" value="ECO:0007669"/>
    <property type="project" value="InterPro"/>
</dbReference>
<keyword evidence="8" id="KW-0325">Glycoprotein</keyword>
<accession>A0A1E7Q3G8</accession>
<feature type="transmembrane region" description="Helical" evidence="10">
    <location>
        <begin position="214"/>
        <end position="240"/>
    </location>
</feature>
<evidence type="ECO:0000256" key="9">
    <source>
        <dbReference type="ARBA" id="ARBA00023303"/>
    </source>
</evidence>
<keyword evidence="14" id="KW-1185">Reference proteome</keyword>
<comment type="subcellular location">
    <subcellularLocation>
        <location evidence="1">Membrane</location>
        <topology evidence="1">Multi-pass membrane protein</topology>
    </subcellularLocation>
</comment>
<dbReference type="RefSeq" id="WP_070048233.1">
    <property type="nucleotide sequence ID" value="NZ_CBCSDO010000001.1"/>
</dbReference>
<dbReference type="STRING" id="1628148.BI198_03085"/>
<evidence type="ECO:0000256" key="2">
    <source>
        <dbReference type="ARBA" id="ARBA00022448"/>
    </source>
</evidence>
<dbReference type="EMBL" id="MKEK01000001">
    <property type="protein sequence ID" value="OEY68666.1"/>
    <property type="molecule type" value="Genomic_DNA"/>
</dbReference>
<dbReference type="SMART" id="SM00062">
    <property type="entry name" value="PBPb"/>
    <property type="match status" value="1"/>
</dbReference>
<dbReference type="Gene3D" id="3.40.190.10">
    <property type="entry name" value="Periplasmic binding protein-like II"/>
    <property type="match status" value="2"/>
</dbReference>
<dbReference type="Gene3D" id="1.10.287.70">
    <property type="match status" value="1"/>
</dbReference>